<feature type="region of interest" description="Disordered" evidence="1">
    <location>
        <begin position="480"/>
        <end position="500"/>
    </location>
</feature>
<evidence type="ECO:0000313" key="4">
    <source>
        <dbReference type="Proteomes" id="UP000324678"/>
    </source>
</evidence>
<accession>A0A5C1YJR5</accession>
<dbReference type="RefSeq" id="WP_149161728.1">
    <property type="nucleotide sequence ID" value="NZ_CP043505.1"/>
</dbReference>
<feature type="domain" description="Beta-lactamase-related" evidence="2">
    <location>
        <begin position="21"/>
        <end position="294"/>
    </location>
</feature>
<proteinExistence type="predicted"/>
<gene>
    <name evidence="3" type="ORF">FLP10_15765</name>
</gene>
<dbReference type="Proteomes" id="UP000324678">
    <property type="component" value="Chromosome"/>
</dbReference>
<dbReference type="InterPro" id="IPR012338">
    <property type="entry name" value="Beta-lactam/transpept-like"/>
</dbReference>
<dbReference type="PANTHER" id="PTHR43283:SF7">
    <property type="entry name" value="BETA-LACTAMASE-RELATED DOMAIN-CONTAINING PROTEIN"/>
    <property type="match status" value="1"/>
</dbReference>
<dbReference type="PANTHER" id="PTHR43283">
    <property type="entry name" value="BETA-LACTAMASE-RELATED"/>
    <property type="match status" value="1"/>
</dbReference>
<dbReference type="SUPFAM" id="SSF56601">
    <property type="entry name" value="beta-lactamase/transpeptidase-like"/>
    <property type="match status" value="1"/>
</dbReference>
<dbReference type="Pfam" id="PF00144">
    <property type="entry name" value="Beta-lactamase"/>
    <property type="match status" value="1"/>
</dbReference>
<organism evidence="3 4">
    <name type="scientific">Agromyces intestinalis</name>
    <dbReference type="NCBI Taxonomy" id="2592652"/>
    <lineage>
        <taxon>Bacteria</taxon>
        <taxon>Bacillati</taxon>
        <taxon>Actinomycetota</taxon>
        <taxon>Actinomycetes</taxon>
        <taxon>Micrococcales</taxon>
        <taxon>Microbacteriaceae</taxon>
        <taxon>Agromyces</taxon>
    </lineage>
</organism>
<dbReference type="OrthoDB" id="9773047at2"/>
<name>A0A5C1YJR5_9MICO</name>
<dbReference type="Gene3D" id="3.40.710.10">
    <property type="entry name" value="DD-peptidase/beta-lactamase superfamily"/>
    <property type="match status" value="1"/>
</dbReference>
<dbReference type="AlphaFoldDB" id="A0A5C1YJR5"/>
<dbReference type="InterPro" id="IPR001466">
    <property type="entry name" value="Beta-lactam-related"/>
</dbReference>
<evidence type="ECO:0000259" key="2">
    <source>
        <dbReference type="Pfam" id="PF00144"/>
    </source>
</evidence>
<evidence type="ECO:0000256" key="1">
    <source>
        <dbReference type="SAM" id="MobiDB-lite"/>
    </source>
</evidence>
<reference evidence="3 4" key="1">
    <citation type="submission" date="2019-09" db="EMBL/GenBank/DDBJ databases">
        <title>Genome sequencing of strain KACC 19306.</title>
        <authorList>
            <person name="Heo J."/>
            <person name="Kim S.-J."/>
            <person name="Kim J.-S."/>
            <person name="Hong S.-B."/>
            <person name="Kwon S.-W."/>
        </authorList>
    </citation>
    <scope>NUCLEOTIDE SEQUENCE [LARGE SCALE GENOMIC DNA]</scope>
    <source>
        <strain evidence="3 4">KACC 19306</strain>
    </source>
</reference>
<sequence>MTQRFPRATPESAGLDPAALDRLYRAFDAIPEVHSAMVLRDGAVVAEGWWHPYAADLPHSMFSVSKSFTAIAVGIAIDEGLIALDDRVVDLLPDDAPADPDEHLAAMRVGHLLSMTSGHDGDSMPDGEADPDGRVARGILSRPVEYEPGTRFVYDTGSTYLLSAIVQRVTGEPLVDYLEPRLFAPLGIVNAEWERSPEGIDMGGFGLSITTEDMAAFGQLLLQRGRWGDRQLVPAEWVVAATAPEVTNGPNGNIDWAQGYGFQFWRCRYGAYRADGAFGQFIVVWPEPRLVFAITGGMPAMQPVLDAIWAAFPEFTGAVASSDAPDAPDAPDASHAAGPLDRTALAIAPVAGEASSALESAVLDVPFALEPNPLGIARLTLGRDTASRLALTPASEVGAFTVAAGHHEWVPGLAPLEHTFGPVVSSAAWVDETTLVVRIIAVETPFSRTFTLRFDADGAGLALTVDQNVSFGPTRLVEARGAAHRHETEASGVDPEAEAG</sequence>
<dbReference type="InterPro" id="IPR050789">
    <property type="entry name" value="Diverse_Enzym_Activities"/>
</dbReference>
<keyword evidence="4" id="KW-1185">Reference proteome</keyword>
<dbReference type="KEGG" id="ail:FLP10_15765"/>
<evidence type="ECO:0000313" key="3">
    <source>
        <dbReference type="EMBL" id="QEO15715.1"/>
    </source>
</evidence>
<protein>
    <submittedName>
        <fullName evidence="3">Beta-lactamase family protein</fullName>
    </submittedName>
</protein>
<dbReference type="EMBL" id="CP043505">
    <property type="protein sequence ID" value="QEO15715.1"/>
    <property type="molecule type" value="Genomic_DNA"/>
</dbReference>